<evidence type="ECO:0000313" key="11">
    <source>
        <dbReference type="EMBL" id="KAL0488941.1"/>
    </source>
</evidence>
<dbReference type="Gene3D" id="3.40.390.10">
    <property type="entry name" value="Collagenase (Catalytic Domain)"/>
    <property type="match status" value="1"/>
</dbReference>
<dbReference type="EMBL" id="JAOPGA020001497">
    <property type="protein sequence ID" value="KAL0488941.1"/>
    <property type="molecule type" value="Genomic_DNA"/>
</dbReference>
<protein>
    <submittedName>
        <fullName evidence="11">Uncharacterized protein</fullName>
    </submittedName>
</protein>
<dbReference type="InterPro" id="IPR024079">
    <property type="entry name" value="MetalloPept_cat_dom_sf"/>
</dbReference>
<dbReference type="PRINTS" id="PR00786">
    <property type="entry name" value="NEPRILYSIN"/>
</dbReference>
<comment type="cofactor">
    <cofactor evidence="1">
        <name>Zn(2+)</name>
        <dbReference type="ChEBI" id="CHEBI:29105"/>
    </cofactor>
</comment>
<comment type="caution">
    <text evidence="11">The sequence shown here is derived from an EMBL/GenBank/DDBJ whole genome shotgun (WGS) entry which is preliminary data.</text>
</comment>
<sequence length="671" mass="76697">MNTLIVLSALILSITQVLCVSIKVSAHNDFAQKVRSAMDFSVDPCEDFYQYACGGWIKNTTMTDDKSILVMADDAIVEASKQFYNKLFSDTSKLDTKLASFWTSCMNEGEIESKQHQQLLYHTIQEINSIASSFPQSLFKVMGKLHQSRYDVLFNLDVSVDSKIPEQYLAQLSQSGLQLPDKSYYQDTETVDRYTIHIKNMFDLYSLDNAHDRAVRVIAFEKHLASITIDNDELRDPIKTFNKMSVEELKVNTPSIHWEDYFVSVGINISEVNVITPKYFKSLDKIFTNKTLTPQHYIDYLLFSVIHSTSSYMNKVVNQETFEFYGKFLSGAKVQLERKVVCIKSTDESLGMLLSKYFVEGMFPGKSKQQVSNLVEKLLIQYNKTLSEAKWMDEATRERALKKLSLFSAMVGHPDKWPTYDSLQVDSHEYFTNKMQARLYQWKNTVNKIKNKKVDHEEWQMTPQTINAYYDPTLNQIVFPAGILQTPFFSSEQPLAYNYGGIGCAMGHEISHGFDDQGRLYDGTGKMEDWWTPKVASLFKEKAKCLSDQYSQFEPLPGVFVNGNLTLGENIADNAGTKSAYFAYREAAGSDADAKSVVPELTNSQLFYVAYAHSWCGKERDQVIKMRVKTDVHSPRKYRVIGVLQNDPYFSKLYSCAPKSYMNPSNKCVVF</sequence>
<feature type="signal peptide" evidence="8">
    <location>
        <begin position="1"/>
        <end position="19"/>
    </location>
</feature>
<gene>
    <name evidence="11" type="ORF">AKO1_013563</name>
</gene>
<keyword evidence="6" id="KW-0862">Zinc</keyword>
<evidence type="ECO:0000256" key="1">
    <source>
        <dbReference type="ARBA" id="ARBA00001947"/>
    </source>
</evidence>
<keyword evidence="12" id="KW-1185">Reference proteome</keyword>
<dbReference type="InterPro" id="IPR042089">
    <property type="entry name" value="Peptidase_M13_dom_2"/>
</dbReference>
<feature type="domain" description="Peptidase M13 C-terminal" evidence="9">
    <location>
        <begin position="467"/>
        <end position="669"/>
    </location>
</feature>
<keyword evidence="5" id="KW-0378">Hydrolase</keyword>
<evidence type="ECO:0000256" key="7">
    <source>
        <dbReference type="ARBA" id="ARBA00023049"/>
    </source>
</evidence>
<dbReference type="InterPro" id="IPR008753">
    <property type="entry name" value="Peptidase_M13_N"/>
</dbReference>
<evidence type="ECO:0000256" key="8">
    <source>
        <dbReference type="SAM" id="SignalP"/>
    </source>
</evidence>
<accession>A0AAW2ZIH7</accession>
<dbReference type="Pfam" id="PF01431">
    <property type="entry name" value="Peptidase_M13"/>
    <property type="match status" value="1"/>
</dbReference>
<reference evidence="11 12" key="1">
    <citation type="submission" date="2024-03" db="EMBL/GenBank/DDBJ databases">
        <title>The Acrasis kona genome and developmental transcriptomes reveal deep origins of eukaryotic multicellular pathways.</title>
        <authorList>
            <person name="Sheikh S."/>
            <person name="Fu C.-J."/>
            <person name="Brown M.W."/>
            <person name="Baldauf S.L."/>
        </authorList>
    </citation>
    <scope>NUCLEOTIDE SEQUENCE [LARGE SCALE GENOMIC DNA]</scope>
    <source>
        <strain evidence="11 12">ATCC MYA-3509</strain>
    </source>
</reference>
<keyword evidence="7" id="KW-0482">Metalloprotease</keyword>
<keyword evidence="3" id="KW-0645">Protease</keyword>
<feature type="domain" description="Peptidase M13 N-terminal" evidence="10">
    <location>
        <begin position="44"/>
        <end position="414"/>
    </location>
</feature>
<dbReference type="Gene3D" id="1.10.1380.10">
    <property type="entry name" value="Neutral endopeptidase , domain2"/>
    <property type="match status" value="1"/>
</dbReference>
<dbReference type="InterPro" id="IPR018497">
    <property type="entry name" value="Peptidase_M13_C"/>
</dbReference>
<evidence type="ECO:0000256" key="3">
    <source>
        <dbReference type="ARBA" id="ARBA00022670"/>
    </source>
</evidence>
<dbReference type="GO" id="GO:0004222">
    <property type="term" value="F:metalloendopeptidase activity"/>
    <property type="evidence" value="ECO:0007669"/>
    <property type="project" value="InterPro"/>
</dbReference>
<dbReference type="CDD" id="cd08662">
    <property type="entry name" value="M13"/>
    <property type="match status" value="1"/>
</dbReference>
<proteinExistence type="inferred from homology"/>
<evidence type="ECO:0000256" key="6">
    <source>
        <dbReference type="ARBA" id="ARBA00022833"/>
    </source>
</evidence>
<dbReference type="PANTHER" id="PTHR11733">
    <property type="entry name" value="ZINC METALLOPROTEASE FAMILY M13 NEPRILYSIN-RELATED"/>
    <property type="match status" value="1"/>
</dbReference>
<evidence type="ECO:0000256" key="5">
    <source>
        <dbReference type="ARBA" id="ARBA00022801"/>
    </source>
</evidence>
<evidence type="ECO:0000259" key="10">
    <source>
        <dbReference type="Pfam" id="PF05649"/>
    </source>
</evidence>
<dbReference type="Pfam" id="PF05649">
    <property type="entry name" value="Peptidase_M13_N"/>
    <property type="match status" value="1"/>
</dbReference>
<organism evidence="11 12">
    <name type="scientific">Acrasis kona</name>
    <dbReference type="NCBI Taxonomy" id="1008807"/>
    <lineage>
        <taxon>Eukaryota</taxon>
        <taxon>Discoba</taxon>
        <taxon>Heterolobosea</taxon>
        <taxon>Tetramitia</taxon>
        <taxon>Eutetramitia</taxon>
        <taxon>Acrasidae</taxon>
        <taxon>Acrasis</taxon>
    </lineage>
</organism>
<evidence type="ECO:0000256" key="4">
    <source>
        <dbReference type="ARBA" id="ARBA00022723"/>
    </source>
</evidence>
<name>A0AAW2ZIH7_9EUKA</name>
<keyword evidence="4" id="KW-0479">Metal-binding</keyword>
<dbReference type="AlphaFoldDB" id="A0AAW2ZIH7"/>
<dbReference type="InterPro" id="IPR000718">
    <property type="entry name" value="Peptidase_M13"/>
</dbReference>
<keyword evidence="8" id="KW-0732">Signal</keyword>
<feature type="chain" id="PRO_5044002685" evidence="8">
    <location>
        <begin position="20"/>
        <end position="671"/>
    </location>
</feature>
<dbReference type="SUPFAM" id="SSF55486">
    <property type="entry name" value="Metalloproteases ('zincins'), catalytic domain"/>
    <property type="match status" value="1"/>
</dbReference>
<evidence type="ECO:0000313" key="12">
    <source>
        <dbReference type="Proteomes" id="UP001431209"/>
    </source>
</evidence>
<dbReference type="GO" id="GO:0005886">
    <property type="term" value="C:plasma membrane"/>
    <property type="evidence" value="ECO:0007669"/>
    <property type="project" value="TreeGrafter"/>
</dbReference>
<dbReference type="GO" id="GO:0016485">
    <property type="term" value="P:protein processing"/>
    <property type="evidence" value="ECO:0007669"/>
    <property type="project" value="TreeGrafter"/>
</dbReference>
<dbReference type="PANTHER" id="PTHR11733:SF167">
    <property type="entry name" value="FI17812P1-RELATED"/>
    <property type="match status" value="1"/>
</dbReference>
<comment type="similarity">
    <text evidence="2">Belongs to the peptidase M13 family.</text>
</comment>
<dbReference type="Proteomes" id="UP001431209">
    <property type="component" value="Unassembled WGS sequence"/>
</dbReference>
<dbReference type="PROSITE" id="PS51885">
    <property type="entry name" value="NEPRILYSIN"/>
    <property type="match status" value="1"/>
</dbReference>
<dbReference type="GO" id="GO:0046872">
    <property type="term" value="F:metal ion binding"/>
    <property type="evidence" value="ECO:0007669"/>
    <property type="project" value="UniProtKB-KW"/>
</dbReference>
<evidence type="ECO:0000259" key="9">
    <source>
        <dbReference type="Pfam" id="PF01431"/>
    </source>
</evidence>
<evidence type="ECO:0000256" key="2">
    <source>
        <dbReference type="ARBA" id="ARBA00007357"/>
    </source>
</evidence>